<dbReference type="EMBL" id="JAYMYS010000001">
    <property type="protein sequence ID" value="KAK7411632.1"/>
    <property type="molecule type" value="Genomic_DNA"/>
</dbReference>
<dbReference type="AlphaFoldDB" id="A0AAN9XWA3"/>
<gene>
    <name evidence="1" type="ORF">VNO78_03067</name>
</gene>
<organism evidence="1 2">
    <name type="scientific">Psophocarpus tetragonolobus</name>
    <name type="common">Winged bean</name>
    <name type="synonym">Dolichos tetragonolobus</name>
    <dbReference type="NCBI Taxonomy" id="3891"/>
    <lineage>
        <taxon>Eukaryota</taxon>
        <taxon>Viridiplantae</taxon>
        <taxon>Streptophyta</taxon>
        <taxon>Embryophyta</taxon>
        <taxon>Tracheophyta</taxon>
        <taxon>Spermatophyta</taxon>
        <taxon>Magnoliopsida</taxon>
        <taxon>eudicotyledons</taxon>
        <taxon>Gunneridae</taxon>
        <taxon>Pentapetalae</taxon>
        <taxon>rosids</taxon>
        <taxon>fabids</taxon>
        <taxon>Fabales</taxon>
        <taxon>Fabaceae</taxon>
        <taxon>Papilionoideae</taxon>
        <taxon>50 kb inversion clade</taxon>
        <taxon>NPAAA clade</taxon>
        <taxon>indigoferoid/millettioid clade</taxon>
        <taxon>Phaseoleae</taxon>
        <taxon>Psophocarpus</taxon>
    </lineage>
</organism>
<accession>A0AAN9XWA3</accession>
<proteinExistence type="predicted"/>
<comment type="caution">
    <text evidence="1">The sequence shown here is derived from an EMBL/GenBank/DDBJ whole genome shotgun (WGS) entry which is preliminary data.</text>
</comment>
<name>A0AAN9XWA3_PSOTE</name>
<sequence>MQSLKMVGNVVSGNIPGVKHLGYKGEVVGCRGDVSNVRRVGYQELAYTMAVRNVMCLALAFWLLSFERSLSKVFKCNLLLFAIIFLLKLEFLQASSQRSELHTQTSTANNKITCFRMRRNFINY</sequence>
<reference evidence="1 2" key="1">
    <citation type="submission" date="2024-01" db="EMBL/GenBank/DDBJ databases">
        <title>The genomes of 5 underutilized Papilionoideae crops provide insights into root nodulation and disease resistanc.</title>
        <authorList>
            <person name="Jiang F."/>
        </authorList>
    </citation>
    <scope>NUCLEOTIDE SEQUENCE [LARGE SCALE GENOMIC DNA]</scope>
    <source>
        <strain evidence="1">DUOXIRENSHENG_FW03</strain>
        <tissue evidence="1">Leaves</tissue>
    </source>
</reference>
<evidence type="ECO:0000313" key="2">
    <source>
        <dbReference type="Proteomes" id="UP001386955"/>
    </source>
</evidence>
<keyword evidence="2" id="KW-1185">Reference proteome</keyword>
<dbReference type="Proteomes" id="UP001386955">
    <property type="component" value="Unassembled WGS sequence"/>
</dbReference>
<evidence type="ECO:0000313" key="1">
    <source>
        <dbReference type="EMBL" id="KAK7411632.1"/>
    </source>
</evidence>
<protein>
    <submittedName>
        <fullName evidence="1">Uncharacterized protein</fullName>
    </submittedName>
</protein>